<dbReference type="EMBL" id="FOFG01000007">
    <property type="protein sequence ID" value="SEQ75852.1"/>
    <property type="molecule type" value="Genomic_DNA"/>
</dbReference>
<dbReference type="Pfam" id="PF03781">
    <property type="entry name" value="FGE-sulfatase"/>
    <property type="match status" value="1"/>
</dbReference>
<sequence length="345" mass="37948">MNPAAEAAQDLGSAAAATGDAPRAADGMVWIEGGAFRMGSDEHYPEEGPAHQVRVDGFWMDRTPVTNRQFADFVAATGYRTIAERQPDPALYPGAKPELLKAGSIVFTSPSRPVDLRFWGDWWGFVPGAFWGRPDGVNDLADDRMDHPVVHIAFADAEAYARWAGKCLPTEAEWEYAARGGLDARPYAWGDEFTPDGRRMANTWSGEFPMRAPDLPGDFGTSPVGNYPGNGFGLLDMIGNVWEWTDDFWSGRHVEAGEKSCCSARNPRVADEARSYDPQQPQIRIPRKVLKGGSHLCAPNYCRRYRPAARHPEMIDSATIHIGFRCVRRGAGPMKFNQASAGDNA</sequence>
<evidence type="ECO:0000259" key="1">
    <source>
        <dbReference type="Pfam" id="PF03781"/>
    </source>
</evidence>
<dbReference type="GO" id="GO:0120147">
    <property type="term" value="F:formylglycine-generating oxidase activity"/>
    <property type="evidence" value="ECO:0007669"/>
    <property type="project" value="TreeGrafter"/>
</dbReference>
<accession>A0A1H9IMY1</accession>
<dbReference type="InterPro" id="IPR042095">
    <property type="entry name" value="SUMF_sf"/>
</dbReference>
<dbReference type="Proteomes" id="UP000199647">
    <property type="component" value="Unassembled WGS sequence"/>
</dbReference>
<gene>
    <name evidence="2" type="ORF">SAMN05216548_107152</name>
</gene>
<dbReference type="Gene3D" id="3.90.1580.10">
    <property type="entry name" value="paralog of FGE (formylglycine-generating enzyme)"/>
    <property type="match status" value="1"/>
</dbReference>
<dbReference type="InterPro" id="IPR016187">
    <property type="entry name" value="CTDL_fold"/>
</dbReference>
<dbReference type="RefSeq" id="WP_428976957.1">
    <property type="nucleotide sequence ID" value="NZ_FOFG01000007.1"/>
</dbReference>
<evidence type="ECO:0000313" key="3">
    <source>
        <dbReference type="Proteomes" id="UP000199647"/>
    </source>
</evidence>
<reference evidence="2 3" key="1">
    <citation type="submission" date="2016-10" db="EMBL/GenBank/DDBJ databases">
        <authorList>
            <person name="de Groot N.N."/>
        </authorList>
    </citation>
    <scope>NUCLEOTIDE SEQUENCE [LARGE SCALE GENOMIC DNA]</scope>
    <source>
        <strain evidence="2 3">A52C2</strain>
    </source>
</reference>
<feature type="domain" description="Sulfatase-modifying factor enzyme-like" evidence="1">
    <location>
        <begin position="25"/>
        <end position="328"/>
    </location>
</feature>
<dbReference type="SUPFAM" id="SSF56436">
    <property type="entry name" value="C-type lectin-like"/>
    <property type="match status" value="1"/>
</dbReference>
<name>A0A1H9IMY1_9HYPH</name>
<evidence type="ECO:0000313" key="2">
    <source>
        <dbReference type="EMBL" id="SEQ75852.1"/>
    </source>
</evidence>
<protein>
    <submittedName>
        <fullName evidence="2">Formylglycine-generating enzyme, required for sulfatase activity, contains SUMF1/FGE domain</fullName>
    </submittedName>
</protein>
<keyword evidence="3" id="KW-1185">Reference proteome</keyword>
<dbReference type="InterPro" id="IPR005532">
    <property type="entry name" value="SUMF_dom"/>
</dbReference>
<dbReference type="STRING" id="1855383.SAMN05216548_107152"/>
<organism evidence="2 3">
    <name type="scientific">Faunimonas pinastri</name>
    <dbReference type="NCBI Taxonomy" id="1855383"/>
    <lineage>
        <taxon>Bacteria</taxon>
        <taxon>Pseudomonadati</taxon>
        <taxon>Pseudomonadota</taxon>
        <taxon>Alphaproteobacteria</taxon>
        <taxon>Hyphomicrobiales</taxon>
        <taxon>Afifellaceae</taxon>
        <taxon>Faunimonas</taxon>
    </lineage>
</organism>
<dbReference type="InterPro" id="IPR051043">
    <property type="entry name" value="Sulfatase_Mod_Factor_Kinase"/>
</dbReference>
<dbReference type="AlphaFoldDB" id="A0A1H9IMY1"/>
<dbReference type="PANTHER" id="PTHR23150">
    <property type="entry name" value="SULFATASE MODIFYING FACTOR 1, 2"/>
    <property type="match status" value="1"/>
</dbReference>
<proteinExistence type="predicted"/>
<dbReference type="PANTHER" id="PTHR23150:SF19">
    <property type="entry name" value="FORMYLGLYCINE-GENERATING ENZYME"/>
    <property type="match status" value="1"/>
</dbReference>